<dbReference type="EMBL" id="MBGX01000001">
    <property type="protein sequence ID" value="PDW48126.1"/>
    <property type="molecule type" value="Genomic_DNA"/>
</dbReference>
<evidence type="ECO:0000313" key="2">
    <source>
        <dbReference type="Proteomes" id="UP000220907"/>
    </source>
</evidence>
<organism evidence="1 2">
    <name type="scientific">Helicobacter pylori</name>
    <name type="common">Campylobacter pylori</name>
    <dbReference type="NCBI Taxonomy" id="210"/>
    <lineage>
        <taxon>Bacteria</taxon>
        <taxon>Pseudomonadati</taxon>
        <taxon>Campylobacterota</taxon>
        <taxon>Epsilonproteobacteria</taxon>
        <taxon>Campylobacterales</taxon>
        <taxon>Helicobacteraceae</taxon>
        <taxon>Helicobacter</taxon>
    </lineage>
</organism>
<accession>A0AAX0RL46</accession>
<name>A0AAX0RL46_HELPX</name>
<keyword evidence="1" id="KW-0540">Nuclease</keyword>
<keyword evidence="1" id="KW-0255">Endonuclease</keyword>
<gene>
    <name evidence="1" type="ORF">BB432_00170</name>
</gene>
<dbReference type="Proteomes" id="UP000220907">
    <property type="component" value="Unassembled WGS sequence"/>
</dbReference>
<dbReference type="GO" id="GO:0004519">
    <property type="term" value="F:endonuclease activity"/>
    <property type="evidence" value="ECO:0007669"/>
    <property type="project" value="UniProtKB-KW"/>
</dbReference>
<dbReference type="AlphaFoldDB" id="A0AAX0RL46"/>
<sequence length="75" mass="8346">MFLDYSSNATNKLPNLTISLPTTQDGGIDFNFMRTLINALMKQTIQGVAEYCGTKIQATKEIISQETPVQKDSLF</sequence>
<comment type="caution">
    <text evidence="1">The sequence shown here is derived from an EMBL/GenBank/DDBJ whole genome shotgun (WGS) entry which is preliminary data.</text>
</comment>
<protein>
    <submittedName>
        <fullName evidence="1">Type II restriction endonuclease</fullName>
    </submittedName>
</protein>
<reference evidence="1 2" key="1">
    <citation type="journal article" date="2017" name="Gut Pathog.">
        <title>Phylogenomics of Colombian Helicobacter pylori isolates.</title>
        <authorList>
            <person name="Gutierrez-Escobar A.J."/>
            <person name="Trujillo E."/>
            <person name="Acevedo O."/>
            <person name="Bravo M.M."/>
        </authorList>
    </citation>
    <scope>NUCLEOTIDE SEQUENCE [LARGE SCALE GENOMIC DNA]</scope>
    <source>
        <strain evidence="1 2">22151</strain>
    </source>
</reference>
<keyword evidence="1" id="KW-0378">Hydrolase</keyword>
<proteinExistence type="predicted"/>
<evidence type="ECO:0000313" key="1">
    <source>
        <dbReference type="EMBL" id="PDW48126.1"/>
    </source>
</evidence>